<keyword evidence="3" id="KW-0238">DNA-binding</keyword>
<sequence>MAELTMQGVRVDWTLTQLRTFVAVADAGSMSRAAQLLGYTPGAVSQHMAALRKAAQHELFVKDGRHRRLTEAGETLLQHARAILAAEARASEAMSPMSESPQVAVTVGVFGSVAAACAAPLMAQLTQRHGSSSAVRLREIDVDGIPQAVLEGTVDVALALDYPDARRAPQRGLRSQTVHREEFSVVASCTHPLARWAVKNGNGGRADEPAPTASQAGDDAAAGAGEAAPAAEGSSGATAPCGADKAERLLWARLADAHWILPPVDTAFGRATRIACSVNGMEPAERHIVVDSALALGLVADGLGITLATPLMLRMQPAAVRRDLVTIPLNVPAMREIVLITRAADAGRRGIGAVTDALVQTAPWE</sequence>
<comment type="similarity">
    <text evidence="1">Belongs to the LysR transcriptional regulatory family.</text>
</comment>
<dbReference type="InterPro" id="IPR036388">
    <property type="entry name" value="WH-like_DNA-bd_sf"/>
</dbReference>
<evidence type="ECO:0000256" key="2">
    <source>
        <dbReference type="ARBA" id="ARBA00023015"/>
    </source>
</evidence>
<keyword evidence="4" id="KW-0804">Transcription</keyword>
<dbReference type="InterPro" id="IPR005119">
    <property type="entry name" value="LysR_subst-bd"/>
</dbReference>
<dbReference type="Pfam" id="PF00126">
    <property type="entry name" value="HTH_1"/>
    <property type="match status" value="1"/>
</dbReference>
<dbReference type="PANTHER" id="PTHR30126:SF40">
    <property type="entry name" value="HTH-TYPE TRANSCRIPTIONAL REGULATOR GLTR"/>
    <property type="match status" value="1"/>
</dbReference>
<dbReference type="InterPro" id="IPR000847">
    <property type="entry name" value="LysR_HTH_N"/>
</dbReference>
<name>A0A8J2XAZ2_9MICO</name>
<dbReference type="Gene3D" id="3.40.190.290">
    <property type="match status" value="1"/>
</dbReference>
<organism evidence="7 8">
    <name type="scientific">Sediminivirga luteola</name>
    <dbReference type="NCBI Taxonomy" id="1774748"/>
    <lineage>
        <taxon>Bacteria</taxon>
        <taxon>Bacillati</taxon>
        <taxon>Actinomycetota</taxon>
        <taxon>Actinomycetes</taxon>
        <taxon>Micrococcales</taxon>
        <taxon>Brevibacteriaceae</taxon>
        <taxon>Sediminivirga</taxon>
    </lineage>
</organism>
<comment type="caution">
    <text evidence="7">The sequence shown here is derived from an EMBL/GenBank/DDBJ whole genome shotgun (WGS) entry which is preliminary data.</text>
</comment>
<dbReference type="InterPro" id="IPR036390">
    <property type="entry name" value="WH_DNA-bd_sf"/>
</dbReference>
<dbReference type="SUPFAM" id="SSF46785">
    <property type="entry name" value="Winged helix' DNA-binding domain"/>
    <property type="match status" value="1"/>
</dbReference>
<dbReference type="PANTHER" id="PTHR30126">
    <property type="entry name" value="HTH-TYPE TRANSCRIPTIONAL REGULATOR"/>
    <property type="match status" value="1"/>
</dbReference>
<dbReference type="Pfam" id="PF03466">
    <property type="entry name" value="LysR_substrate"/>
    <property type="match status" value="2"/>
</dbReference>
<evidence type="ECO:0000313" key="7">
    <source>
        <dbReference type="EMBL" id="GGA01989.1"/>
    </source>
</evidence>
<reference evidence="7" key="2">
    <citation type="submission" date="2020-09" db="EMBL/GenBank/DDBJ databases">
        <authorList>
            <person name="Sun Q."/>
            <person name="Zhou Y."/>
        </authorList>
    </citation>
    <scope>NUCLEOTIDE SEQUENCE</scope>
    <source>
        <strain evidence="7">CGMCC 1.12785</strain>
    </source>
</reference>
<dbReference type="GO" id="GO:0000976">
    <property type="term" value="F:transcription cis-regulatory region binding"/>
    <property type="evidence" value="ECO:0007669"/>
    <property type="project" value="TreeGrafter"/>
</dbReference>
<dbReference type="Proteomes" id="UP000616114">
    <property type="component" value="Unassembled WGS sequence"/>
</dbReference>
<protein>
    <recommendedName>
        <fullName evidence="6">HTH lysR-type domain-containing protein</fullName>
    </recommendedName>
</protein>
<evidence type="ECO:0000256" key="3">
    <source>
        <dbReference type="ARBA" id="ARBA00023125"/>
    </source>
</evidence>
<gene>
    <name evidence="7" type="ORF">GCM10011333_00640</name>
</gene>
<feature type="region of interest" description="Disordered" evidence="5">
    <location>
        <begin position="200"/>
        <end position="239"/>
    </location>
</feature>
<evidence type="ECO:0000256" key="4">
    <source>
        <dbReference type="ARBA" id="ARBA00023163"/>
    </source>
</evidence>
<accession>A0A8J2XAZ2</accession>
<evidence type="ECO:0000256" key="5">
    <source>
        <dbReference type="SAM" id="MobiDB-lite"/>
    </source>
</evidence>
<dbReference type="GO" id="GO:0003700">
    <property type="term" value="F:DNA-binding transcription factor activity"/>
    <property type="evidence" value="ECO:0007669"/>
    <property type="project" value="InterPro"/>
</dbReference>
<keyword evidence="2" id="KW-0805">Transcription regulation</keyword>
<keyword evidence="8" id="KW-1185">Reference proteome</keyword>
<proteinExistence type="inferred from homology"/>
<dbReference type="PROSITE" id="PS50931">
    <property type="entry name" value="HTH_LYSR"/>
    <property type="match status" value="1"/>
</dbReference>
<feature type="domain" description="HTH lysR-type" evidence="6">
    <location>
        <begin position="13"/>
        <end position="70"/>
    </location>
</feature>
<reference evidence="7" key="1">
    <citation type="journal article" date="2014" name="Int. J. Syst. Evol. Microbiol.">
        <title>Complete genome sequence of Corynebacterium casei LMG S-19264T (=DSM 44701T), isolated from a smear-ripened cheese.</title>
        <authorList>
            <consortium name="US DOE Joint Genome Institute (JGI-PGF)"/>
            <person name="Walter F."/>
            <person name="Albersmeier A."/>
            <person name="Kalinowski J."/>
            <person name="Ruckert C."/>
        </authorList>
    </citation>
    <scope>NUCLEOTIDE SEQUENCE</scope>
    <source>
        <strain evidence="7">CGMCC 1.12785</strain>
    </source>
</reference>
<dbReference type="RefSeq" id="WP_188548932.1">
    <property type="nucleotide sequence ID" value="NZ_BMFY01000001.1"/>
</dbReference>
<evidence type="ECO:0000313" key="8">
    <source>
        <dbReference type="Proteomes" id="UP000616114"/>
    </source>
</evidence>
<dbReference type="Gene3D" id="1.10.10.10">
    <property type="entry name" value="Winged helix-like DNA-binding domain superfamily/Winged helix DNA-binding domain"/>
    <property type="match status" value="1"/>
</dbReference>
<dbReference type="EMBL" id="BMFY01000001">
    <property type="protein sequence ID" value="GGA01989.1"/>
    <property type="molecule type" value="Genomic_DNA"/>
</dbReference>
<dbReference type="Gene3D" id="3.40.190.10">
    <property type="entry name" value="Periplasmic binding protein-like II"/>
    <property type="match status" value="1"/>
</dbReference>
<dbReference type="SUPFAM" id="SSF53850">
    <property type="entry name" value="Periplasmic binding protein-like II"/>
    <property type="match status" value="1"/>
</dbReference>
<evidence type="ECO:0000259" key="6">
    <source>
        <dbReference type="PROSITE" id="PS50931"/>
    </source>
</evidence>
<dbReference type="AlphaFoldDB" id="A0A8J2XAZ2"/>
<evidence type="ECO:0000256" key="1">
    <source>
        <dbReference type="ARBA" id="ARBA00009437"/>
    </source>
</evidence>
<feature type="compositionally biased region" description="Low complexity" evidence="5">
    <location>
        <begin position="210"/>
        <end position="239"/>
    </location>
</feature>